<dbReference type="EMBL" id="CP000481">
    <property type="protein sequence ID" value="ABK53922.1"/>
    <property type="molecule type" value="Genomic_DNA"/>
</dbReference>
<dbReference type="InParanoid" id="A0LWW2"/>
<dbReference type="STRING" id="351607.Acel_2150"/>
<dbReference type="PANTHER" id="PTHR30404">
    <property type="entry name" value="N-ACETYLMURAMOYL-L-ALANINE AMIDASE"/>
    <property type="match status" value="1"/>
</dbReference>
<dbReference type="GO" id="GO:0030288">
    <property type="term" value="C:outer membrane-bounded periplasmic space"/>
    <property type="evidence" value="ECO:0007669"/>
    <property type="project" value="TreeGrafter"/>
</dbReference>
<dbReference type="InterPro" id="IPR036366">
    <property type="entry name" value="PGBDSf"/>
</dbReference>
<dbReference type="GO" id="GO:0008745">
    <property type="term" value="F:N-acetylmuramoyl-L-alanine amidase activity"/>
    <property type="evidence" value="ECO:0007669"/>
    <property type="project" value="InterPro"/>
</dbReference>
<dbReference type="KEGG" id="ace:Acel_2150"/>
<gene>
    <name evidence="3" type="ordered locus">Acel_2150</name>
</gene>
<dbReference type="AlphaFoldDB" id="A0LWW2"/>
<keyword evidence="1 3" id="KW-0378">Hydrolase</keyword>
<dbReference type="PANTHER" id="PTHR30404:SF0">
    <property type="entry name" value="N-ACETYLMURAMOYL-L-ALANINE AMIDASE AMIC"/>
    <property type="match status" value="1"/>
</dbReference>
<dbReference type="Pfam" id="PF01520">
    <property type="entry name" value="Amidase_3"/>
    <property type="match status" value="1"/>
</dbReference>
<keyword evidence="4" id="KW-1185">Reference proteome</keyword>
<dbReference type="Proteomes" id="UP000008221">
    <property type="component" value="Chromosome"/>
</dbReference>
<dbReference type="SUPFAM" id="SSF53187">
    <property type="entry name" value="Zn-dependent exopeptidases"/>
    <property type="match status" value="1"/>
</dbReference>
<dbReference type="InterPro" id="IPR036365">
    <property type="entry name" value="PGBD-like_sf"/>
</dbReference>
<dbReference type="SUPFAM" id="SSF47090">
    <property type="entry name" value="PGBD-like"/>
    <property type="match status" value="2"/>
</dbReference>
<reference evidence="3 4" key="1">
    <citation type="journal article" date="2009" name="Genome Res.">
        <title>Complete genome of the cellulolytic thermophile Acidothermus cellulolyticus 11B provides insights into its ecophysiological and evolutionary adaptations.</title>
        <authorList>
            <person name="Barabote R.D."/>
            <person name="Xie G."/>
            <person name="Leu D.H."/>
            <person name="Normand P."/>
            <person name="Necsulea A."/>
            <person name="Daubin V."/>
            <person name="Medigue C."/>
            <person name="Adney W.S."/>
            <person name="Xu X.C."/>
            <person name="Lapidus A."/>
            <person name="Parales R.E."/>
            <person name="Detter C."/>
            <person name="Pujic P."/>
            <person name="Bruce D."/>
            <person name="Lavire C."/>
            <person name="Challacombe J.F."/>
            <person name="Brettin T.S."/>
            <person name="Berry A.M."/>
        </authorList>
    </citation>
    <scope>NUCLEOTIDE SEQUENCE [LARGE SCALE GENOMIC DNA]</scope>
    <source>
        <strain evidence="4">ATCC 43068 / DSM 8971 / 11B</strain>
    </source>
</reference>
<dbReference type="InterPro" id="IPR002508">
    <property type="entry name" value="MurNAc-LAA_cat"/>
</dbReference>
<dbReference type="InterPro" id="IPR002477">
    <property type="entry name" value="Peptidoglycan-bd-like"/>
</dbReference>
<dbReference type="Pfam" id="PF01471">
    <property type="entry name" value="PG_binding_1"/>
    <property type="match status" value="2"/>
</dbReference>
<dbReference type="CDD" id="cd02696">
    <property type="entry name" value="MurNAc-LAA"/>
    <property type="match status" value="1"/>
</dbReference>
<evidence type="ECO:0000256" key="1">
    <source>
        <dbReference type="ARBA" id="ARBA00022801"/>
    </source>
</evidence>
<dbReference type="HOGENOM" id="CLU_049583_0_0_11"/>
<dbReference type="OrthoDB" id="9810670at2"/>
<protein>
    <submittedName>
        <fullName evidence="3">Cell wall hydrolase/autolysin</fullName>
    </submittedName>
</protein>
<evidence type="ECO:0000259" key="2">
    <source>
        <dbReference type="SMART" id="SM00646"/>
    </source>
</evidence>
<dbReference type="GO" id="GO:0009253">
    <property type="term" value="P:peptidoglycan catabolic process"/>
    <property type="evidence" value="ECO:0007669"/>
    <property type="project" value="InterPro"/>
</dbReference>
<organism evidence="3 4">
    <name type="scientific">Acidothermus cellulolyticus (strain ATCC 43068 / DSM 8971 / 11B)</name>
    <dbReference type="NCBI Taxonomy" id="351607"/>
    <lineage>
        <taxon>Bacteria</taxon>
        <taxon>Bacillati</taxon>
        <taxon>Actinomycetota</taxon>
        <taxon>Actinomycetes</taxon>
        <taxon>Acidothermales</taxon>
        <taxon>Acidothermaceae</taxon>
        <taxon>Acidothermus</taxon>
    </lineage>
</organism>
<name>A0LWW2_ACIC1</name>
<evidence type="ECO:0000313" key="3">
    <source>
        <dbReference type="EMBL" id="ABK53922.1"/>
    </source>
</evidence>
<dbReference type="Gene3D" id="3.40.630.40">
    <property type="entry name" value="Zn-dependent exopeptidases"/>
    <property type="match status" value="1"/>
</dbReference>
<feature type="domain" description="MurNAc-LAA" evidence="2">
    <location>
        <begin position="252"/>
        <end position="366"/>
    </location>
</feature>
<dbReference type="eggNOG" id="COG0860">
    <property type="taxonomic scope" value="Bacteria"/>
</dbReference>
<dbReference type="eggNOG" id="COG3409">
    <property type="taxonomic scope" value="Bacteria"/>
</dbReference>
<sequence length="378" mass="41551">MQGTVLMRLGDRSFAVAEIRHRLAHLGLLSRTNGDHDCVRAACDVFDETVDHAIRAFQQQRGLRTDGVVDAETFRALDEAKWRLGDRVLSYVPGHPLVGDDVAALQRRLCDMGFDCGRCDGIFGPLTEAALREFQRNVGLPADGTCGADTLRALQRLRRTVVGGRPYELRETLRLRHHPPTVAGKCVVLDPGHGGRDTGARTADLCEASLVDDIANRIEGRLLAVGAQPFRTRAAQHVLHPEDVPPSDGDRASFANAAEADVVVSLHIDGHHDPACNGFAVYYYGTARERSVVGERLAELVRAEVLERTDFLDCRTHPKTWELLRRTRMPAVRVECGYLTNPADAERLADPGVRDHIAEGIASALRRLYEDPGEPAAL</sequence>
<dbReference type="SMART" id="SM00646">
    <property type="entry name" value="Ami_3"/>
    <property type="match status" value="1"/>
</dbReference>
<dbReference type="InterPro" id="IPR050695">
    <property type="entry name" value="N-acetylmuramoyl_amidase_3"/>
</dbReference>
<evidence type="ECO:0000313" key="4">
    <source>
        <dbReference type="Proteomes" id="UP000008221"/>
    </source>
</evidence>
<accession>A0LWW2</accession>
<proteinExistence type="predicted"/>
<dbReference type="RefSeq" id="WP_011720985.1">
    <property type="nucleotide sequence ID" value="NC_008578.1"/>
</dbReference>
<dbReference type="Gene3D" id="1.10.101.10">
    <property type="entry name" value="PGBD-like superfamily/PGBD"/>
    <property type="match status" value="2"/>
</dbReference>